<dbReference type="GeneID" id="81392338"/>
<keyword evidence="3" id="KW-1185">Reference proteome</keyword>
<gene>
    <name evidence="2" type="ORF">NUU61_002588</name>
</gene>
<comment type="caution">
    <text evidence="2">The sequence shown here is derived from an EMBL/GenBank/DDBJ whole genome shotgun (WGS) entry which is preliminary data.</text>
</comment>
<protein>
    <submittedName>
        <fullName evidence="2">Uncharacterized protein</fullName>
    </submittedName>
</protein>
<accession>A0A9W9KGR6</accession>
<dbReference type="Proteomes" id="UP001141434">
    <property type="component" value="Unassembled WGS sequence"/>
</dbReference>
<reference evidence="2" key="1">
    <citation type="submission" date="2022-11" db="EMBL/GenBank/DDBJ databases">
        <authorList>
            <person name="Petersen C."/>
        </authorList>
    </citation>
    <scope>NUCLEOTIDE SEQUENCE</scope>
    <source>
        <strain evidence="2">IBT 34128</strain>
    </source>
</reference>
<dbReference type="AlphaFoldDB" id="A0A9W9KGR6"/>
<sequence>MSKHYVNIFFDPGHRQFDNVMLMRAAILSIDTGLATIGIYSMGDILSLCFSIRIPGEFINTNASFNMARSIVGNLEIQARHRGMASIDRAQFFR</sequence>
<evidence type="ECO:0000256" key="1">
    <source>
        <dbReference type="SAM" id="Phobius"/>
    </source>
</evidence>
<proteinExistence type="predicted"/>
<dbReference type="EMBL" id="JAPMSZ010000004">
    <property type="protein sequence ID" value="KAJ5105241.1"/>
    <property type="molecule type" value="Genomic_DNA"/>
</dbReference>
<reference evidence="2" key="2">
    <citation type="journal article" date="2023" name="IMA Fungus">
        <title>Comparative genomic study of the Penicillium genus elucidates a diverse pangenome and 15 lateral gene transfer events.</title>
        <authorList>
            <person name="Petersen C."/>
            <person name="Sorensen T."/>
            <person name="Nielsen M.R."/>
            <person name="Sondergaard T.E."/>
            <person name="Sorensen J.L."/>
            <person name="Fitzpatrick D.A."/>
            <person name="Frisvad J.C."/>
            <person name="Nielsen K.L."/>
        </authorList>
    </citation>
    <scope>NUCLEOTIDE SEQUENCE</scope>
    <source>
        <strain evidence="2">IBT 34128</strain>
    </source>
</reference>
<evidence type="ECO:0000313" key="3">
    <source>
        <dbReference type="Proteomes" id="UP001141434"/>
    </source>
</evidence>
<keyword evidence="1" id="KW-0812">Transmembrane</keyword>
<name>A0A9W9KGR6_9EURO</name>
<evidence type="ECO:0000313" key="2">
    <source>
        <dbReference type="EMBL" id="KAJ5105241.1"/>
    </source>
</evidence>
<keyword evidence="1" id="KW-1133">Transmembrane helix</keyword>
<feature type="transmembrane region" description="Helical" evidence="1">
    <location>
        <begin position="21"/>
        <end position="43"/>
    </location>
</feature>
<keyword evidence="1" id="KW-0472">Membrane</keyword>
<organism evidence="2 3">
    <name type="scientific">Penicillium alfredii</name>
    <dbReference type="NCBI Taxonomy" id="1506179"/>
    <lineage>
        <taxon>Eukaryota</taxon>
        <taxon>Fungi</taxon>
        <taxon>Dikarya</taxon>
        <taxon>Ascomycota</taxon>
        <taxon>Pezizomycotina</taxon>
        <taxon>Eurotiomycetes</taxon>
        <taxon>Eurotiomycetidae</taxon>
        <taxon>Eurotiales</taxon>
        <taxon>Aspergillaceae</taxon>
        <taxon>Penicillium</taxon>
    </lineage>
</organism>
<dbReference type="RefSeq" id="XP_056514237.1">
    <property type="nucleotide sequence ID" value="XM_056653170.1"/>
</dbReference>